<accession>A0ABM0UML0</accession>
<gene>
    <name evidence="3" type="primary">LOC104726244</name>
</gene>
<dbReference type="GeneID" id="104726244"/>
<dbReference type="PANTHER" id="PTHR31228:SF25">
    <property type="entry name" value="CYSTATIN-LIKE PROTEIN-RELATED"/>
    <property type="match status" value="1"/>
</dbReference>
<evidence type="ECO:0000313" key="2">
    <source>
        <dbReference type="Proteomes" id="UP000694864"/>
    </source>
</evidence>
<keyword evidence="1" id="KW-0812">Transmembrane</keyword>
<dbReference type="Proteomes" id="UP000694864">
    <property type="component" value="Chromosome 11"/>
</dbReference>
<keyword evidence="1" id="KW-0472">Membrane</keyword>
<keyword evidence="1" id="KW-1133">Transmembrane helix</keyword>
<reference evidence="2" key="1">
    <citation type="journal article" date="2014" name="Nat. Commun.">
        <title>The emerging biofuel crop Camelina sativa retains a highly undifferentiated hexaploid genome structure.</title>
        <authorList>
            <person name="Kagale S."/>
            <person name="Koh C."/>
            <person name="Nixon J."/>
            <person name="Bollina V."/>
            <person name="Clarke W.E."/>
            <person name="Tuteja R."/>
            <person name="Spillane C."/>
            <person name="Robinson S.J."/>
            <person name="Links M.G."/>
            <person name="Clarke C."/>
            <person name="Higgins E.E."/>
            <person name="Huebert T."/>
            <person name="Sharpe A.G."/>
            <person name="Parkin I.A."/>
        </authorList>
    </citation>
    <scope>NUCLEOTIDE SEQUENCE [LARGE SCALE GENOMIC DNA]</scope>
    <source>
        <strain evidence="2">cv. DH55</strain>
    </source>
</reference>
<reference evidence="3" key="2">
    <citation type="submission" date="2025-08" db="UniProtKB">
        <authorList>
            <consortium name="RefSeq"/>
        </authorList>
    </citation>
    <scope>IDENTIFICATION</scope>
    <source>
        <tissue evidence="3">Leaf</tissue>
    </source>
</reference>
<sequence length="160" mass="17951">MSSRLGLSRTHFVLLLTVLMMKLSMKSLAVLLLNTMLIRGGRIEFVDHVSASYRWCAGILYWVTFWAKDLASSNPEPRLYQTNVRLCGPTFCELYIFRLKPTDEEIAAVQVDPPPPLFGDDPELPTILFTVTGPGSGYMSIPEVSFTRIPAEVEPTVWSP</sequence>
<protein>
    <submittedName>
        <fullName evidence="3">Uncharacterized protein LOC104726244</fullName>
    </submittedName>
</protein>
<name>A0ABM0UML0_CAMSA</name>
<dbReference type="PANTHER" id="PTHR31228">
    <property type="entry name" value="CYSTATIN/MONELLIN SUPERFAMILY PROTEIN"/>
    <property type="match status" value="1"/>
</dbReference>
<evidence type="ECO:0000256" key="1">
    <source>
        <dbReference type="SAM" id="Phobius"/>
    </source>
</evidence>
<feature type="transmembrane region" description="Helical" evidence="1">
    <location>
        <begin position="12"/>
        <end position="33"/>
    </location>
</feature>
<proteinExistence type="predicted"/>
<keyword evidence="2" id="KW-1185">Reference proteome</keyword>
<evidence type="ECO:0000313" key="3">
    <source>
        <dbReference type="RefSeq" id="XP_010443358.1"/>
    </source>
</evidence>
<organism evidence="2 3">
    <name type="scientific">Camelina sativa</name>
    <name type="common">False flax</name>
    <name type="synonym">Myagrum sativum</name>
    <dbReference type="NCBI Taxonomy" id="90675"/>
    <lineage>
        <taxon>Eukaryota</taxon>
        <taxon>Viridiplantae</taxon>
        <taxon>Streptophyta</taxon>
        <taxon>Embryophyta</taxon>
        <taxon>Tracheophyta</taxon>
        <taxon>Spermatophyta</taxon>
        <taxon>Magnoliopsida</taxon>
        <taxon>eudicotyledons</taxon>
        <taxon>Gunneridae</taxon>
        <taxon>Pentapetalae</taxon>
        <taxon>rosids</taxon>
        <taxon>malvids</taxon>
        <taxon>Brassicales</taxon>
        <taxon>Brassicaceae</taxon>
        <taxon>Camelineae</taxon>
        <taxon>Camelina</taxon>
    </lineage>
</organism>
<dbReference type="RefSeq" id="XP_010443358.1">
    <property type="nucleotide sequence ID" value="XM_010445056.1"/>
</dbReference>